<dbReference type="EMBL" id="JACIBY010000002">
    <property type="protein sequence ID" value="MBB3837361.1"/>
    <property type="molecule type" value="Genomic_DNA"/>
</dbReference>
<evidence type="ECO:0000256" key="1">
    <source>
        <dbReference type="SAM" id="Coils"/>
    </source>
</evidence>
<dbReference type="AlphaFoldDB" id="A0A7W6EPH9"/>
<dbReference type="InterPro" id="IPR030392">
    <property type="entry name" value="S74_ICA"/>
</dbReference>
<dbReference type="Pfam" id="PF13884">
    <property type="entry name" value="Peptidase_S74"/>
    <property type="match status" value="1"/>
</dbReference>
<dbReference type="RefSeq" id="WP_183972086.1">
    <property type="nucleotide sequence ID" value="NZ_JACIBY010000002.1"/>
</dbReference>
<evidence type="ECO:0000259" key="2">
    <source>
        <dbReference type="PROSITE" id="PS51688"/>
    </source>
</evidence>
<keyword evidence="1" id="KW-0175">Coiled coil</keyword>
<comment type="caution">
    <text evidence="3">The sequence shown here is derived from an EMBL/GenBank/DDBJ whole genome shotgun (WGS) entry which is preliminary data.</text>
</comment>
<keyword evidence="4" id="KW-1185">Reference proteome</keyword>
<accession>A0A7W6EPH9</accession>
<evidence type="ECO:0000313" key="4">
    <source>
        <dbReference type="Proteomes" id="UP000541352"/>
    </source>
</evidence>
<organism evidence="3 4">
    <name type="scientific">Runella defluvii</name>
    <dbReference type="NCBI Taxonomy" id="370973"/>
    <lineage>
        <taxon>Bacteria</taxon>
        <taxon>Pseudomonadati</taxon>
        <taxon>Bacteroidota</taxon>
        <taxon>Cytophagia</taxon>
        <taxon>Cytophagales</taxon>
        <taxon>Spirosomataceae</taxon>
        <taxon>Runella</taxon>
    </lineage>
</organism>
<dbReference type="PROSITE" id="PS51688">
    <property type="entry name" value="ICA"/>
    <property type="match status" value="1"/>
</dbReference>
<feature type="domain" description="Peptidase S74" evidence="2">
    <location>
        <begin position="273"/>
        <end position="368"/>
    </location>
</feature>
<protein>
    <recommendedName>
        <fullName evidence="2">Peptidase S74 domain-containing protein</fullName>
    </recommendedName>
</protein>
<sequence length="374" mass="40890">MRKVFFFFVFIVLHLTVKGQDPTPDAWVEDNSNTAITLPPNLGVGSNLRGLISILKTPSDSTLEQILKIKVADAPKDFLAFTNSTVLNGRFMPSILAHNETDRRFSMSFSVSTTPENDFGNEPIVKFDARTYTNGEALLGPGFVTNRPLFSWTNLNVIKMILSANGSLGIGTITPQAQLHTTGSVRFEGVQVGLGSVLLTTDAQGTLLRNFLPNNSTVAIATTSPAINSLPRFNQSNVLVNSQLYDNGTNIGIGGVPVPNAKVTVYGTINALSDARTKRNIAPIGNALQMVNQLNGYYYNWNTSDEKQVGLIAQEVENVLPELVSHNESGTKFLNYDGLTPVLVEAIKEQQQLLQLQAAQIKELQKEIEKLKKR</sequence>
<gene>
    <name evidence="3" type="ORF">FHS57_001355</name>
</gene>
<reference evidence="3 4" key="1">
    <citation type="submission" date="2020-08" db="EMBL/GenBank/DDBJ databases">
        <title>Genomic Encyclopedia of Type Strains, Phase IV (KMG-IV): sequencing the most valuable type-strain genomes for metagenomic binning, comparative biology and taxonomic classification.</title>
        <authorList>
            <person name="Goeker M."/>
        </authorList>
    </citation>
    <scope>NUCLEOTIDE SEQUENCE [LARGE SCALE GENOMIC DNA]</scope>
    <source>
        <strain evidence="3 4">DSM 17976</strain>
    </source>
</reference>
<feature type="coiled-coil region" evidence="1">
    <location>
        <begin position="344"/>
        <end position="374"/>
    </location>
</feature>
<evidence type="ECO:0000313" key="3">
    <source>
        <dbReference type="EMBL" id="MBB3837361.1"/>
    </source>
</evidence>
<name>A0A7W6EPH9_9BACT</name>
<dbReference type="Proteomes" id="UP000541352">
    <property type="component" value="Unassembled WGS sequence"/>
</dbReference>
<proteinExistence type="predicted"/>